<sequence length="119" mass="13337">MKSYIKLIALVCALFSCFSYGAAAETYCRSTKGTWHVLTNDPRNGKNIVVDGVIYRFKVESIIGNKKISTYRDDSGTLANVILIVDPRTGNGDIYIVIYLDSSVRRDLDIDKLNLHCEI</sequence>
<dbReference type="EMBL" id="LT603033">
    <property type="protein sequence ID" value="SCA80072.1"/>
    <property type="molecule type" value="Genomic_DNA"/>
</dbReference>
<proteinExistence type="predicted"/>
<protein>
    <submittedName>
        <fullName evidence="1">Uncharacterized protein</fullName>
    </submittedName>
</protein>
<dbReference type="PROSITE" id="PS51257">
    <property type="entry name" value="PROKAR_LIPOPROTEIN"/>
    <property type="match status" value="1"/>
</dbReference>
<reference evidence="1 2" key="1">
    <citation type="submission" date="2016-07" db="EMBL/GenBank/DDBJ databases">
        <authorList>
            <person name="Millard A."/>
        </authorList>
    </citation>
    <scope>NUCLEOTIDE SEQUENCE [LARGE SCALE GENOMIC DNA]</scope>
</reference>
<accession>A0A1C3S6E3</accession>
<evidence type="ECO:0000313" key="1">
    <source>
        <dbReference type="EMBL" id="SCA80072.1"/>
    </source>
</evidence>
<gene>
    <name evidence="1" type="ORF">PSLUR01_00095</name>
</gene>
<organism evidence="1 2">
    <name type="scientific">Escherichia phage vB_Eco_slurp01</name>
    <dbReference type="NCBI Taxonomy" id="1874688"/>
    <lineage>
        <taxon>Viruses</taxon>
        <taxon>Duplodnaviria</taxon>
        <taxon>Heunggongvirae</taxon>
        <taxon>Uroviricota</taxon>
        <taxon>Caudoviricetes</taxon>
        <taxon>Asteriusvirus</taxon>
        <taxon>Asteriusvirus PBECO4</taxon>
    </lineage>
</organism>
<name>A0A1C3S6E3_9CAUD</name>
<dbReference type="Proteomes" id="UP000279386">
    <property type="component" value="Segment"/>
</dbReference>
<evidence type="ECO:0000313" key="2">
    <source>
        <dbReference type="Proteomes" id="UP000279386"/>
    </source>
</evidence>